<dbReference type="InterPro" id="IPR002938">
    <property type="entry name" value="FAD-bd"/>
</dbReference>
<evidence type="ECO:0000256" key="2">
    <source>
        <dbReference type="ARBA" id="ARBA00007992"/>
    </source>
</evidence>
<evidence type="ECO:0000313" key="8">
    <source>
        <dbReference type="EMBL" id="KAK2601376.1"/>
    </source>
</evidence>
<gene>
    <name evidence="8" type="ORF">N8I77_010831</name>
</gene>
<dbReference type="PANTHER" id="PTHR13789:SF315">
    <property type="entry name" value="FAD-DEPENDENT MONOOXYGENASE MDPD"/>
    <property type="match status" value="1"/>
</dbReference>
<reference evidence="8" key="1">
    <citation type="submission" date="2023-06" db="EMBL/GenBank/DDBJ databases">
        <authorList>
            <person name="Noh H."/>
        </authorList>
    </citation>
    <scope>NUCLEOTIDE SEQUENCE</scope>
    <source>
        <strain evidence="8">DUCC20226</strain>
    </source>
</reference>
<dbReference type="PRINTS" id="PR00420">
    <property type="entry name" value="RNGMNOXGNASE"/>
</dbReference>
<keyword evidence="4" id="KW-0274">FAD</keyword>
<evidence type="ECO:0000313" key="9">
    <source>
        <dbReference type="Proteomes" id="UP001265746"/>
    </source>
</evidence>
<dbReference type="InterPro" id="IPR036188">
    <property type="entry name" value="FAD/NAD-bd_sf"/>
</dbReference>
<dbReference type="Pfam" id="PF01494">
    <property type="entry name" value="FAD_binding_3"/>
    <property type="match status" value="1"/>
</dbReference>
<evidence type="ECO:0000256" key="3">
    <source>
        <dbReference type="ARBA" id="ARBA00022630"/>
    </source>
</evidence>
<dbReference type="InterPro" id="IPR050493">
    <property type="entry name" value="FAD-dep_Monooxygenase_BioMet"/>
</dbReference>
<evidence type="ECO:0000256" key="5">
    <source>
        <dbReference type="ARBA" id="ARBA00023002"/>
    </source>
</evidence>
<sequence length="396" mass="44062">MSFFKEVTASLDLDGQTDIPRHPLTGISVLIVGAGPAGLYTALECWRKGHSPHVIDRTPSPSPAGDSFMMGPSAQQHIERTWPAVYAAALKTAPDPWMSFHKVTGERVAGPQPFSFNKGVVLSEDDEPAPDRVFRVSRPKFTAALLGQALALGVDVSFGKRVIDYFENENKGGVILEDGSKMDADVVVAADGLGTKSHKLINGHEIRAMSSNHSVLRTAYHVDNFITRPELDKAFPLREDGGALLQIWTADDLQIMVLRAPDTIQWHIMHNDIAGNSKESWSNHVSPEYVVDFLKENYPDLVGFINQTNFLKPESRKKTAGGSATPQPEYGHWIWAHNPERYAYENYGKALRNVVDGTPFQNTNIPPGYHYKPWTLHELYEKIEAGEKLEFEGDWS</sequence>
<protein>
    <recommendedName>
        <fullName evidence="7">FAD-binding domain-containing protein</fullName>
    </recommendedName>
</protein>
<evidence type="ECO:0000259" key="7">
    <source>
        <dbReference type="Pfam" id="PF01494"/>
    </source>
</evidence>
<evidence type="ECO:0000256" key="1">
    <source>
        <dbReference type="ARBA" id="ARBA00001974"/>
    </source>
</evidence>
<dbReference type="Gene3D" id="3.50.50.60">
    <property type="entry name" value="FAD/NAD(P)-binding domain"/>
    <property type="match status" value="1"/>
</dbReference>
<keyword evidence="6" id="KW-0503">Monooxygenase</keyword>
<name>A0AAD9VZJ7_PHOAM</name>
<dbReference type="AlphaFoldDB" id="A0AAD9VZJ7"/>
<dbReference type="EMBL" id="JAUJFL010000006">
    <property type="protein sequence ID" value="KAK2601376.1"/>
    <property type="molecule type" value="Genomic_DNA"/>
</dbReference>
<keyword evidence="9" id="KW-1185">Reference proteome</keyword>
<comment type="similarity">
    <text evidence="2">Belongs to the paxM FAD-dependent monooxygenase family.</text>
</comment>
<evidence type="ECO:0000256" key="4">
    <source>
        <dbReference type="ARBA" id="ARBA00022827"/>
    </source>
</evidence>
<dbReference type="GO" id="GO:0004497">
    <property type="term" value="F:monooxygenase activity"/>
    <property type="evidence" value="ECO:0007669"/>
    <property type="project" value="UniProtKB-KW"/>
</dbReference>
<organism evidence="8 9">
    <name type="scientific">Phomopsis amygdali</name>
    <name type="common">Fusicoccum amygdali</name>
    <dbReference type="NCBI Taxonomy" id="1214568"/>
    <lineage>
        <taxon>Eukaryota</taxon>
        <taxon>Fungi</taxon>
        <taxon>Dikarya</taxon>
        <taxon>Ascomycota</taxon>
        <taxon>Pezizomycotina</taxon>
        <taxon>Sordariomycetes</taxon>
        <taxon>Sordariomycetidae</taxon>
        <taxon>Diaporthales</taxon>
        <taxon>Diaporthaceae</taxon>
        <taxon>Diaporthe</taxon>
    </lineage>
</organism>
<dbReference type="Proteomes" id="UP001265746">
    <property type="component" value="Unassembled WGS sequence"/>
</dbReference>
<dbReference type="PANTHER" id="PTHR13789">
    <property type="entry name" value="MONOOXYGENASE"/>
    <property type="match status" value="1"/>
</dbReference>
<dbReference type="SUPFAM" id="SSF51905">
    <property type="entry name" value="FAD/NAD(P)-binding domain"/>
    <property type="match status" value="1"/>
</dbReference>
<comment type="caution">
    <text evidence="8">The sequence shown here is derived from an EMBL/GenBank/DDBJ whole genome shotgun (WGS) entry which is preliminary data.</text>
</comment>
<dbReference type="GO" id="GO:0071949">
    <property type="term" value="F:FAD binding"/>
    <property type="evidence" value="ECO:0007669"/>
    <property type="project" value="InterPro"/>
</dbReference>
<comment type="cofactor">
    <cofactor evidence="1">
        <name>FAD</name>
        <dbReference type="ChEBI" id="CHEBI:57692"/>
    </cofactor>
</comment>
<keyword evidence="5" id="KW-0560">Oxidoreductase</keyword>
<evidence type="ECO:0000256" key="6">
    <source>
        <dbReference type="ARBA" id="ARBA00023033"/>
    </source>
</evidence>
<feature type="domain" description="FAD-binding" evidence="7">
    <location>
        <begin position="28"/>
        <end position="228"/>
    </location>
</feature>
<keyword evidence="3" id="KW-0285">Flavoprotein</keyword>
<accession>A0AAD9VZJ7</accession>
<proteinExistence type="inferred from homology"/>